<comment type="similarity">
    <text evidence="18">Belongs to the glutamate-gated ion channel (TC 1.A.10.1) family.</text>
</comment>
<evidence type="ECO:0000256" key="15">
    <source>
        <dbReference type="PIRSR" id="PIRSR601508-1"/>
    </source>
</evidence>
<dbReference type="InterPro" id="IPR019594">
    <property type="entry name" value="Glu/Gly-bd"/>
</dbReference>
<dbReference type="Gene3D" id="3.40.190.10">
    <property type="entry name" value="Periplasmic binding protein-like II"/>
    <property type="match status" value="2"/>
</dbReference>
<dbReference type="Pfam" id="PF01094">
    <property type="entry name" value="ANF_receptor"/>
    <property type="match status" value="1"/>
</dbReference>
<comment type="catalytic activity">
    <reaction evidence="14">
        <text>Ca(2+)(in) = Ca(2+)(out)</text>
        <dbReference type="Rhea" id="RHEA:29671"/>
        <dbReference type="ChEBI" id="CHEBI:29108"/>
    </reaction>
</comment>
<keyword evidence="10 18" id="KW-0628">Postsynaptic cell membrane</keyword>
<keyword evidence="22" id="KW-1185">Reference proteome</keyword>
<feature type="disulfide bond" evidence="17">
    <location>
        <begin position="59"/>
        <end position="305"/>
    </location>
</feature>
<evidence type="ECO:0000256" key="6">
    <source>
        <dbReference type="ARBA" id="ARBA00023065"/>
    </source>
</evidence>
<keyword evidence="17" id="KW-1015">Disulfide bond</keyword>
<dbReference type="GeneTree" id="ENSGT00940000156253"/>
<keyword evidence="1 18" id="KW-0813">Transport</keyword>
<evidence type="ECO:0000256" key="7">
    <source>
        <dbReference type="ARBA" id="ARBA00023136"/>
    </source>
</evidence>
<reference evidence="21" key="1">
    <citation type="submission" date="2025-08" db="UniProtKB">
        <authorList>
            <consortium name="Ensembl"/>
        </authorList>
    </citation>
    <scope>IDENTIFICATION</scope>
</reference>
<dbReference type="Ensembl" id="ENSEBUT00000026445.1">
    <property type="protein sequence ID" value="ENSEBUP00000025869.1"/>
    <property type="gene ID" value="ENSEBUG00000015934.1"/>
</dbReference>
<evidence type="ECO:0000256" key="16">
    <source>
        <dbReference type="PIRSR" id="PIRSR601508-2"/>
    </source>
</evidence>
<feature type="site" description="Crucial to convey clamshell closure to channel opening" evidence="16">
    <location>
        <position position="635"/>
    </location>
</feature>
<dbReference type="InterPro" id="IPR001508">
    <property type="entry name" value="Iono_Glu_rcpt_met"/>
</dbReference>
<evidence type="ECO:0000313" key="21">
    <source>
        <dbReference type="Ensembl" id="ENSEBUP00000025869.1"/>
    </source>
</evidence>
<feature type="transmembrane region" description="Helical" evidence="18">
    <location>
        <begin position="750"/>
        <end position="774"/>
    </location>
</feature>
<feature type="binding site" evidence="15">
    <location>
        <position position="490"/>
    </location>
    <ligand>
        <name>L-glutamate</name>
        <dbReference type="ChEBI" id="CHEBI:29985"/>
    </ligand>
</feature>
<evidence type="ECO:0000256" key="10">
    <source>
        <dbReference type="ARBA" id="ARBA00023257"/>
    </source>
</evidence>
<dbReference type="FunFam" id="1.10.287.70:FF:000010">
    <property type="entry name" value="Putative glutamate receptor ionotropic kainate 1"/>
    <property type="match status" value="1"/>
</dbReference>
<keyword evidence="11 18" id="KW-1071">Ligand-gated ion channel</keyword>
<dbReference type="GO" id="GO:0015276">
    <property type="term" value="F:ligand-gated monoatomic ion channel activity"/>
    <property type="evidence" value="ECO:0007669"/>
    <property type="project" value="InterPro"/>
</dbReference>
<dbReference type="InterPro" id="IPR001320">
    <property type="entry name" value="Iontro_rcpt_C"/>
</dbReference>
<dbReference type="GO" id="GO:0038023">
    <property type="term" value="F:signaling receptor activity"/>
    <property type="evidence" value="ECO:0007669"/>
    <property type="project" value="InterPro"/>
</dbReference>
<feature type="binding site" evidence="15">
    <location>
        <position position="483"/>
    </location>
    <ligand>
        <name>L-glutamate</name>
        <dbReference type="ChEBI" id="CHEBI:29985"/>
    </ligand>
</feature>
<protein>
    <recommendedName>
        <fullName evidence="18">Glutamate receptor</fullName>
    </recommendedName>
</protein>
<dbReference type="SUPFAM" id="SSF53850">
    <property type="entry name" value="Periplasmic binding protein-like II"/>
    <property type="match status" value="1"/>
</dbReference>
<dbReference type="SUPFAM" id="SSF53822">
    <property type="entry name" value="Periplasmic binding protein-like I"/>
    <property type="match status" value="1"/>
</dbReference>
<dbReference type="Pfam" id="PF10613">
    <property type="entry name" value="Lig_chan-Glu_bd"/>
    <property type="match status" value="1"/>
</dbReference>
<evidence type="ECO:0000256" key="12">
    <source>
        <dbReference type="ARBA" id="ARBA00023303"/>
    </source>
</evidence>
<evidence type="ECO:0000256" key="14">
    <source>
        <dbReference type="ARBA" id="ARBA00036634"/>
    </source>
</evidence>
<feature type="domain" description="Ionotropic glutamate receptor C-terminal" evidence="19">
    <location>
        <begin position="400"/>
        <end position="731"/>
    </location>
</feature>
<evidence type="ECO:0000256" key="9">
    <source>
        <dbReference type="ARBA" id="ARBA00023180"/>
    </source>
</evidence>
<proteinExistence type="inferred from homology"/>
<dbReference type="OMA" id="HVQTKWK"/>
<keyword evidence="6 18" id="KW-0406">Ion transport</keyword>
<dbReference type="SMART" id="SM00918">
    <property type="entry name" value="Lig_chan-Glu_bd"/>
    <property type="match status" value="1"/>
</dbReference>
<comment type="function">
    <text evidence="18">Receptor for glutamate that functions as a ligand-gated ion channel in the central nervous system and plays an important role in excitatory synaptic transmission. L-glutamate acts as an excitatory neurotransmitter at many synapses in the central nervous system.</text>
</comment>
<evidence type="ECO:0000256" key="4">
    <source>
        <dbReference type="ARBA" id="ARBA00022989"/>
    </source>
</evidence>
<dbReference type="InterPro" id="IPR015683">
    <property type="entry name" value="Ionotropic_Glu_rcpt"/>
</dbReference>
<evidence type="ECO:0000259" key="20">
    <source>
        <dbReference type="SMART" id="SM00918"/>
    </source>
</evidence>
<dbReference type="Gene3D" id="3.40.50.2300">
    <property type="match status" value="2"/>
</dbReference>
<feature type="site" description="Interaction with the cone snail toxin Con-ikot-ikot" evidence="16">
    <location>
        <position position="714"/>
    </location>
</feature>
<evidence type="ECO:0000259" key="19">
    <source>
        <dbReference type="SMART" id="SM00079"/>
    </source>
</evidence>
<feature type="transmembrane region" description="Helical" evidence="18">
    <location>
        <begin position="530"/>
        <end position="549"/>
    </location>
</feature>
<dbReference type="PANTHER" id="PTHR18966">
    <property type="entry name" value="IONOTROPIC GLUTAMATE RECEPTOR"/>
    <property type="match status" value="1"/>
</dbReference>
<feature type="binding site" evidence="15">
    <location>
        <position position="657"/>
    </location>
    <ligand>
        <name>L-glutamate</name>
        <dbReference type="ChEBI" id="CHEBI:29985"/>
    </ligand>
</feature>
<evidence type="ECO:0000256" key="17">
    <source>
        <dbReference type="PIRSR" id="PIRSR601508-3"/>
    </source>
</evidence>
<dbReference type="InterPro" id="IPR028082">
    <property type="entry name" value="Peripla_BP_I"/>
</dbReference>
<dbReference type="Gene3D" id="1.10.287.70">
    <property type="match status" value="1"/>
</dbReference>
<feature type="binding site" evidence="15">
    <location>
        <position position="485"/>
    </location>
    <ligand>
        <name>L-glutamate</name>
        <dbReference type="ChEBI" id="CHEBI:29985"/>
    </ligand>
</feature>
<feature type="disulfide bond" evidence="17">
    <location>
        <begin position="693"/>
        <end position="734"/>
    </location>
</feature>
<evidence type="ECO:0000256" key="1">
    <source>
        <dbReference type="ARBA" id="ARBA00022448"/>
    </source>
</evidence>
<keyword evidence="5 18" id="KW-0770">Synapse</keyword>
<evidence type="ECO:0000256" key="18">
    <source>
        <dbReference type="RuleBase" id="RU367118"/>
    </source>
</evidence>
<reference evidence="21" key="2">
    <citation type="submission" date="2025-09" db="UniProtKB">
        <authorList>
            <consortium name="Ensembl"/>
        </authorList>
    </citation>
    <scope>IDENTIFICATION</scope>
</reference>
<dbReference type="FunFam" id="3.40.50.2300:FF:000010">
    <property type="entry name" value="Glutamate ionotropic receptor kainate type subunit 1"/>
    <property type="match status" value="1"/>
</dbReference>
<keyword evidence="9" id="KW-0325">Glycoprotein</keyword>
<evidence type="ECO:0000256" key="3">
    <source>
        <dbReference type="ARBA" id="ARBA00022692"/>
    </source>
</evidence>
<organism evidence="21 22">
    <name type="scientific">Eptatretus burgeri</name>
    <name type="common">Inshore hagfish</name>
    <dbReference type="NCBI Taxonomy" id="7764"/>
    <lineage>
        <taxon>Eukaryota</taxon>
        <taxon>Metazoa</taxon>
        <taxon>Chordata</taxon>
        <taxon>Craniata</taxon>
        <taxon>Vertebrata</taxon>
        <taxon>Cyclostomata</taxon>
        <taxon>Myxini</taxon>
        <taxon>Myxiniformes</taxon>
        <taxon>Myxinidae</taxon>
        <taxon>Eptatretinae</taxon>
        <taxon>Eptatretus</taxon>
    </lineage>
</organism>
<accession>A0A8C4RAG6</accession>
<keyword evidence="7 18" id="KW-0472">Membrane</keyword>
<dbReference type="Pfam" id="PF00060">
    <property type="entry name" value="Lig_chan"/>
    <property type="match status" value="1"/>
</dbReference>
<keyword evidence="3 18" id="KW-0812">Transmembrane</keyword>
<feature type="transmembrane region" description="Helical" evidence="18">
    <location>
        <begin position="606"/>
        <end position="628"/>
    </location>
</feature>
<evidence type="ECO:0000256" key="11">
    <source>
        <dbReference type="ARBA" id="ARBA00023286"/>
    </source>
</evidence>
<feature type="binding site" evidence="15">
    <location>
        <position position="656"/>
    </location>
    <ligand>
        <name>L-glutamate</name>
        <dbReference type="ChEBI" id="CHEBI:29985"/>
    </ligand>
</feature>
<dbReference type="AlphaFoldDB" id="A0A8C4RAG6"/>
<dbReference type="CDD" id="cd06382">
    <property type="entry name" value="PBP1_iGluR_Kainate"/>
    <property type="match status" value="1"/>
</dbReference>
<keyword evidence="8 18" id="KW-0675">Receptor</keyword>
<evidence type="ECO:0000313" key="22">
    <source>
        <dbReference type="Proteomes" id="UP000694388"/>
    </source>
</evidence>
<keyword evidence="4 18" id="KW-1133">Transmembrane helix</keyword>
<name>A0A8C4RAG6_EPTBU</name>
<keyword evidence="12 18" id="KW-0407">Ion channel</keyword>
<dbReference type="FunFam" id="3.40.190.10:FF:000072">
    <property type="entry name" value="glutamate receptor ionotropic, kainate 4"/>
    <property type="match status" value="1"/>
</dbReference>
<dbReference type="PRINTS" id="PR00177">
    <property type="entry name" value="NMDARECEPTOR"/>
</dbReference>
<dbReference type="SMART" id="SM00079">
    <property type="entry name" value="PBPe"/>
    <property type="match status" value="1"/>
</dbReference>
<sequence>VRGIFEMVEHEIASAEELSFKFAVNSINRNRSILPNTTLTYDIQRINIFDSFEASRKACDQLSLGVASIFGPPHISSASSVQSICNALEVPHAQTQWKQHVARSKDLFYVNLYPEYASLSRAILDLVQYHRWRLVTVVYQDSTGLIRLQELIKAPSRYNIKLKIRQLPVGTKDAKPLLREMKRGKEFFVIFDCGYIAAADILKQVLSMGMMTEYYHYIFTTLDMFALNLEQYYYTGVNMTGFRLLNEESAHVASVVEKWSMEKTTSGLWKKQPSTRSDSGLLTDKMTVALPVPGITVRSYNTLLCMSFSVLSFLAPHLCLTLFLQAQWDGLTGQIRFNSSNGLRTDFDLDVISLHEEGLVKVLTQIPILIGKWDPTAGLNVSDNNKEKNGNVTDILTNRLLNVTTILVAPYVRYKKSDKPLFGNDRFEGYCIDLLQELSSLLGFTYELYIVADGRYGSQDEHGQWNGLVRELIDRKADLAIAPLTITYMREKVIDFSKPFMMLGISILYHKPNGTNHGVFSFLNPLSPDIWMYILLACFGVSCVLFVIARFSPYEWYNPHPCNPDSDVVENNFTLLNSFWFGIGALMRQGSELMPKALSTRIVGGIWWFFTLIIISSYTANLAAFLTVERMESPIGSADDLAKQTKIEYGSVRSGSTMVFFQVSLVSSKCAGMSQCTHVPKCPQLPNASWSFCDEMWSSSGSPYREKITIAILKLQEDGKLHMMKEKWWRGNGCPEEESKEANALGVQNIGGIFIVLAAGLLLSVFVAVGEFLYKARENAELQKVRSP</sequence>
<evidence type="ECO:0000256" key="2">
    <source>
        <dbReference type="ARBA" id="ARBA00022475"/>
    </source>
</evidence>
<dbReference type="GO" id="GO:0045211">
    <property type="term" value="C:postsynaptic membrane"/>
    <property type="evidence" value="ECO:0007669"/>
    <property type="project" value="UniProtKB-SubCell"/>
</dbReference>
<evidence type="ECO:0000256" key="8">
    <source>
        <dbReference type="ARBA" id="ARBA00023170"/>
    </source>
</evidence>
<comment type="subcellular location">
    <subcellularLocation>
        <location evidence="13 18">Postsynaptic cell membrane</location>
        <topology evidence="13 18">Multi-pass membrane protein</topology>
    </subcellularLocation>
</comment>
<dbReference type="InterPro" id="IPR001828">
    <property type="entry name" value="ANF_lig-bd_rcpt"/>
</dbReference>
<evidence type="ECO:0000256" key="13">
    <source>
        <dbReference type="ARBA" id="ARBA00034104"/>
    </source>
</evidence>
<keyword evidence="2 18" id="KW-1003">Cell membrane</keyword>
<feature type="domain" description="Ionotropic glutamate receptor L-glutamate and glycine-binding" evidence="20">
    <location>
        <begin position="410"/>
        <end position="474"/>
    </location>
</feature>
<evidence type="ECO:0000256" key="5">
    <source>
        <dbReference type="ARBA" id="ARBA00023018"/>
    </source>
</evidence>
<dbReference type="Proteomes" id="UP000694388">
    <property type="component" value="Unplaced"/>
</dbReference>